<dbReference type="Proteomes" id="UP000252731">
    <property type="component" value="Unassembled WGS sequence"/>
</dbReference>
<evidence type="ECO:0000313" key="2">
    <source>
        <dbReference type="Proteomes" id="UP000252731"/>
    </source>
</evidence>
<keyword evidence="2" id="KW-1185">Reference proteome</keyword>
<proteinExistence type="predicted"/>
<dbReference type="RefSeq" id="WP_113883867.1">
    <property type="nucleotide sequence ID" value="NZ_QNSF01000009.1"/>
</dbReference>
<dbReference type="EMBL" id="QNSF01000009">
    <property type="protein sequence ID" value="RBP90499.1"/>
    <property type="molecule type" value="Genomic_DNA"/>
</dbReference>
<protein>
    <submittedName>
        <fullName evidence="1">Uncharacterized protein</fullName>
    </submittedName>
</protein>
<name>A0A366JQB9_CYTFI</name>
<gene>
    <name evidence="1" type="ORF">DFO70_1094</name>
</gene>
<accession>A0A366JQB9</accession>
<dbReference type="OrthoDB" id="2641610at2"/>
<evidence type="ECO:0000313" key="1">
    <source>
        <dbReference type="EMBL" id="RBP90499.1"/>
    </source>
</evidence>
<comment type="caution">
    <text evidence="1">The sequence shown here is derived from an EMBL/GenBank/DDBJ whole genome shotgun (WGS) entry which is preliminary data.</text>
</comment>
<reference evidence="1 2" key="1">
    <citation type="submission" date="2018-06" db="EMBL/GenBank/DDBJ databases">
        <title>Freshwater and sediment microbial communities from various areas in North America, analyzing microbe dynamics in response to fracking.</title>
        <authorList>
            <person name="Lamendella R."/>
        </authorList>
    </citation>
    <scope>NUCLEOTIDE SEQUENCE [LARGE SCALE GENOMIC DNA]</scope>
    <source>
        <strain evidence="1 2">14_TX</strain>
    </source>
</reference>
<dbReference type="AlphaFoldDB" id="A0A366JQB9"/>
<organism evidence="1 2">
    <name type="scientific">Cytobacillus firmus</name>
    <name type="common">Bacillus firmus</name>
    <dbReference type="NCBI Taxonomy" id="1399"/>
    <lineage>
        <taxon>Bacteria</taxon>
        <taxon>Bacillati</taxon>
        <taxon>Bacillota</taxon>
        <taxon>Bacilli</taxon>
        <taxon>Bacillales</taxon>
        <taxon>Bacillaceae</taxon>
        <taxon>Cytobacillus</taxon>
    </lineage>
</organism>
<sequence>MVKLLDARTSQNASYFNSIAVPVTAAPQLFGTLGLNATGAGTNIRVELSLTAAFTSAATVLTPVDITIYRGTGPNRVLIYSARETLPVSVLGIAATRLITVTAADFNPPAPNNLLVYQAFINTAGGVAVAPTRTGPESFYAAAYSD</sequence>